<evidence type="ECO:0000313" key="3">
    <source>
        <dbReference type="RefSeq" id="XP_022147633.1"/>
    </source>
</evidence>
<dbReference type="KEGG" id="mcha:111016509"/>
<dbReference type="InterPro" id="IPR023214">
    <property type="entry name" value="HAD_sf"/>
</dbReference>
<sequence>MLNRGGSFHQILYYARSPVMAAPSMTRDLRLAHFNLQSHRPPQSSLFEQCCGFPISGELVLRSFRGNRCPRFGLKACVQSPKDNYSNGPTLVRRPQLLNNVDIDLVEGIDRRYSIAVPGESQWGNPLTFHELSSRDKLIVAVDIDEVLGNFVSALNKFVADRYSSNHSVSEYHVYEFFRIWKCSRDEANVRVHEFFKTPYFKTGIWPIPGAQSTLLKLSRFCHLSVVTSRQNAIKDHTLEWIEKHYPGLFQEIHFGNHFALDGESRSKAEICKSLGASVLIDDNPRYAIECAEAGIRVLLFDYENSYPWCKTESEDLPPLVTKVQNWEDVEKQLTSWVISS</sequence>
<dbReference type="InterPro" id="IPR010708">
    <property type="entry name" value="5'(3')-deoxyribonucleotidase"/>
</dbReference>
<dbReference type="Pfam" id="PF06941">
    <property type="entry name" value="NT5C"/>
    <property type="match status" value="1"/>
</dbReference>
<dbReference type="RefSeq" id="XP_022147634.1">
    <property type="nucleotide sequence ID" value="XM_022291942.1"/>
</dbReference>
<organism evidence="2 4">
    <name type="scientific">Momordica charantia</name>
    <name type="common">Bitter gourd</name>
    <name type="synonym">Balsam pear</name>
    <dbReference type="NCBI Taxonomy" id="3673"/>
    <lineage>
        <taxon>Eukaryota</taxon>
        <taxon>Viridiplantae</taxon>
        <taxon>Streptophyta</taxon>
        <taxon>Embryophyta</taxon>
        <taxon>Tracheophyta</taxon>
        <taxon>Spermatophyta</taxon>
        <taxon>Magnoliopsida</taxon>
        <taxon>eudicotyledons</taxon>
        <taxon>Gunneridae</taxon>
        <taxon>Pentapetalae</taxon>
        <taxon>rosids</taxon>
        <taxon>fabids</taxon>
        <taxon>Cucurbitales</taxon>
        <taxon>Cucurbitaceae</taxon>
        <taxon>Momordiceae</taxon>
        <taxon>Momordica</taxon>
    </lineage>
</organism>
<gene>
    <name evidence="3 4" type="primary">LOC111016509</name>
</gene>
<dbReference type="PANTHER" id="PTHR35134">
    <property type="entry name" value="NUCLEOTIDASE YQFW-RELATED"/>
    <property type="match status" value="1"/>
</dbReference>
<dbReference type="OrthoDB" id="10248475at2759"/>
<dbReference type="SUPFAM" id="SSF56784">
    <property type="entry name" value="HAD-like"/>
    <property type="match status" value="1"/>
</dbReference>
<dbReference type="AlphaFoldDB" id="A0A6J1D1L1"/>
<proteinExistence type="predicted"/>
<feature type="active site" description="Nucleophile" evidence="1">
    <location>
        <position position="143"/>
    </location>
</feature>
<feature type="active site" description="Proton donor" evidence="1">
    <location>
        <position position="145"/>
    </location>
</feature>
<name>A0A6J1D1L1_MOMCH</name>
<dbReference type="PANTHER" id="PTHR35134:SF2">
    <property type="entry name" value="NUCLEOTIDASE YQFW-RELATED"/>
    <property type="match status" value="1"/>
</dbReference>
<dbReference type="Proteomes" id="UP000504603">
    <property type="component" value="Unplaced"/>
</dbReference>
<evidence type="ECO:0000313" key="4">
    <source>
        <dbReference type="RefSeq" id="XP_022147634.1"/>
    </source>
</evidence>
<dbReference type="GeneID" id="111016509"/>
<dbReference type="GO" id="GO:0009264">
    <property type="term" value="P:deoxyribonucleotide catabolic process"/>
    <property type="evidence" value="ECO:0007669"/>
    <property type="project" value="InterPro"/>
</dbReference>
<reference evidence="3 4" key="1">
    <citation type="submission" date="2025-04" db="UniProtKB">
        <authorList>
            <consortium name="RefSeq"/>
        </authorList>
    </citation>
    <scope>IDENTIFICATION</scope>
    <source>
        <strain evidence="3 4">OHB3-1</strain>
    </source>
</reference>
<accession>A0A6J1D1L1</accession>
<evidence type="ECO:0000256" key="1">
    <source>
        <dbReference type="PIRSR" id="PIRSR610708-1"/>
    </source>
</evidence>
<dbReference type="RefSeq" id="XP_022147633.1">
    <property type="nucleotide sequence ID" value="XM_022291941.1"/>
</dbReference>
<evidence type="ECO:0000313" key="2">
    <source>
        <dbReference type="Proteomes" id="UP000504603"/>
    </source>
</evidence>
<dbReference type="GO" id="GO:0008253">
    <property type="term" value="F:5'-nucleotidase activity"/>
    <property type="evidence" value="ECO:0007669"/>
    <property type="project" value="InterPro"/>
</dbReference>
<dbReference type="InterPro" id="IPR052419">
    <property type="entry name" value="5_3-deoxyribonucleotidase-like"/>
</dbReference>
<dbReference type="InterPro" id="IPR036412">
    <property type="entry name" value="HAD-like_sf"/>
</dbReference>
<protein>
    <submittedName>
        <fullName evidence="3 4">Uncharacterized protein LOC111016509</fullName>
    </submittedName>
</protein>
<keyword evidence="2" id="KW-1185">Reference proteome</keyword>
<dbReference type="Gene3D" id="3.40.50.1000">
    <property type="entry name" value="HAD superfamily/HAD-like"/>
    <property type="match status" value="1"/>
</dbReference>